<evidence type="ECO:0000256" key="2">
    <source>
        <dbReference type="ARBA" id="ARBA00022777"/>
    </source>
</evidence>
<keyword evidence="5" id="KW-1185">Reference proteome</keyword>
<dbReference type="Gene3D" id="3.40.50.300">
    <property type="entry name" value="P-loop containing nucleotide triphosphate hydrolases"/>
    <property type="match status" value="1"/>
</dbReference>
<dbReference type="InterPro" id="IPR027417">
    <property type="entry name" value="P-loop_NTPase"/>
</dbReference>
<dbReference type="EMBL" id="CP014163">
    <property type="protein sequence ID" value="AMC00052.1"/>
    <property type="molecule type" value="Genomic_DNA"/>
</dbReference>
<dbReference type="Pfam" id="PF03976">
    <property type="entry name" value="PPK2"/>
    <property type="match status" value="1"/>
</dbReference>
<protein>
    <recommendedName>
        <fullName evidence="3">Polyphosphate kinase-2-related domain-containing protein</fullName>
    </recommendedName>
</protein>
<dbReference type="InterPro" id="IPR022488">
    <property type="entry name" value="PPK2-related"/>
</dbReference>
<feature type="domain" description="Polyphosphate kinase-2-related" evidence="3">
    <location>
        <begin position="30"/>
        <end position="263"/>
    </location>
</feature>
<keyword evidence="1" id="KW-0808">Transferase</keyword>
<evidence type="ECO:0000313" key="4">
    <source>
        <dbReference type="EMBL" id="AMC00052.1"/>
    </source>
</evidence>
<dbReference type="PIRSF" id="PIRSF028756">
    <property type="entry name" value="PPK2_prd"/>
    <property type="match status" value="1"/>
</dbReference>
<accession>A0A0X8FMH8</accession>
<proteinExistence type="predicted"/>
<dbReference type="PANTHER" id="PTHR34383:SF3">
    <property type="entry name" value="POLYPHOSPHATE:AMP PHOSPHOTRANSFERASE"/>
    <property type="match status" value="1"/>
</dbReference>
<organism evidence="4 5">
    <name type="scientific">Aerococcus urinaehominis</name>
    <dbReference type="NCBI Taxonomy" id="128944"/>
    <lineage>
        <taxon>Bacteria</taxon>
        <taxon>Bacillati</taxon>
        <taxon>Bacillota</taxon>
        <taxon>Bacilli</taxon>
        <taxon>Lactobacillales</taxon>
        <taxon>Aerococcaceae</taxon>
        <taxon>Aerococcus</taxon>
    </lineage>
</organism>
<dbReference type="AlphaFoldDB" id="A0A0X8FMH8"/>
<dbReference type="GO" id="GO:0008976">
    <property type="term" value="F:polyphosphate kinase activity"/>
    <property type="evidence" value="ECO:0007669"/>
    <property type="project" value="InterPro"/>
</dbReference>
<sequence length="285" mass="33451">MEIQDYRLKPGQTPNFEDLKQFEADQASQDELKNELLPELVDQLYDWHVKLQAEEKQAIVLALQALDAAGKDEIITFVFSHLMAQGLKVAATGKPSETDQAHDFLWRHWDKLPERGQIGILNRSYYEDVVSLIVHGPDEQVPMSHDSLEEEVDFRLQAIRHMEEYLYDSGFHVLKLFPYVSPAVQKERLLERMKNEDKQWEFSFSDLSDRDKWEKFHQAYEYILQETSTDKAPWYVLPGDNAWFTRFVAGKIVLAELKEMNPQYPELSEEDQEKIDQAIKELEQD</sequence>
<dbReference type="SUPFAM" id="SSF52540">
    <property type="entry name" value="P-loop containing nucleoside triphosphate hydrolases"/>
    <property type="match status" value="1"/>
</dbReference>
<reference evidence="5" key="2">
    <citation type="submission" date="2016-01" db="EMBL/GenBank/DDBJ databases">
        <title>Six Aerococcus type strain genome sequencing and assembly using PacBio and Illumina Hiseq.</title>
        <authorList>
            <person name="Carkaci D."/>
            <person name="Dargis R."/>
            <person name="Nielsen X.C."/>
            <person name="Skovgaard O."/>
            <person name="Fuursted K."/>
            <person name="Christensen J.J."/>
        </authorList>
    </citation>
    <scope>NUCLEOTIDE SEQUENCE [LARGE SCALE GENOMIC DNA]</scope>
    <source>
        <strain evidence="5">CCUG42038B</strain>
    </source>
</reference>
<dbReference type="Proteomes" id="UP000062260">
    <property type="component" value="Chromosome"/>
</dbReference>
<dbReference type="KEGG" id="auh:AWM75_05500"/>
<evidence type="ECO:0000256" key="1">
    <source>
        <dbReference type="ARBA" id="ARBA00022679"/>
    </source>
</evidence>
<dbReference type="InterPro" id="IPR022300">
    <property type="entry name" value="PPK2-rel_1"/>
</dbReference>
<gene>
    <name evidence="4" type="ORF">AWM75_05500</name>
</gene>
<dbReference type="STRING" id="128944.AWM75_05500"/>
<evidence type="ECO:0000259" key="3">
    <source>
        <dbReference type="Pfam" id="PF03976"/>
    </source>
</evidence>
<dbReference type="PANTHER" id="PTHR34383">
    <property type="entry name" value="POLYPHOSPHATE:AMP PHOSPHOTRANSFERASE-RELATED"/>
    <property type="match status" value="1"/>
</dbReference>
<name>A0A0X8FMH8_9LACT</name>
<dbReference type="InterPro" id="IPR016898">
    <property type="entry name" value="Polyphosphate_phosphotransfera"/>
</dbReference>
<reference evidence="4 5" key="1">
    <citation type="journal article" date="2016" name="Genome Announc.">
        <title>Complete Genome Sequences of Aerococcus christensenii CCUG 28831T, Aerococcus sanguinicola CCUG 43001T, Aerococcus urinae CCUG 36881T, Aerococcus urinaeequi CCUG 28094T, Aerococcus urinaehominis CCUG 42038 BT, and Aerococcus viridans CCUG 4311T.</title>
        <authorList>
            <person name="Carkaci D."/>
            <person name="Dargis R."/>
            <person name="Nielsen X.C."/>
            <person name="Skovgaard O."/>
            <person name="Fuursted K."/>
            <person name="Christensen J.J."/>
        </authorList>
    </citation>
    <scope>NUCLEOTIDE SEQUENCE [LARGE SCALE GENOMIC DNA]</scope>
    <source>
        <strain evidence="4 5">CCUG42038B</strain>
    </source>
</reference>
<dbReference type="NCBIfam" id="TIGR03709">
    <property type="entry name" value="PPK2_rel_1"/>
    <property type="match status" value="1"/>
</dbReference>
<dbReference type="GO" id="GO:0006797">
    <property type="term" value="P:polyphosphate metabolic process"/>
    <property type="evidence" value="ECO:0007669"/>
    <property type="project" value="InterPro"/>
</dbReference>
<keyword evidence="2" id="KW-0418">Kinase</keyword>
<evidence type="ECO:0000313" key="5">
    <source>
        <dbReference type="Proteomes" id="UP000062260"/>
    </source>
</evidence>